<proteinExistence type="inferred from homology"/>
<dbReference type="PANTHER" id="PTHR10460">
    <property type="entry name" value="ABL INTERACTOR FAMILY MEMBER"/>
    <property type="match status" value="1"/>
</dbReference>
<accession>A0A314XUT7</accession>
<evidence type="ECO:0000313" key="3">
    <source>
        <dbReference type="EMBL" id="PQP96539.1"/>
    </source>
</evidence>
<dbReference type="Gene3D" id="6.10.140.1620">
    <property type="match status" value="1"/>
</dbReference>
<organism evidence="3 4">
    <name type="scientific">Prunus yedoensis var. nudiflora</name>
    <dbReference type="NCBI Taxonomy" id="2094558"/>
    <lineage>
        <taxon>Eukaryota</taxon>
        <taxon>Viridiplantae</taxon>
        <taxon>Streptophyta</taxon>
        <taxon>Embryophyta</taxon>
        <taxon>Tracheophyta</taxon>
        <taxon>Spermatophyta</taxon>
        <taxon>Magnoliopsida</taxon>
        <taxon>eudicotyledons</taxon>
        <taxon>Gunneridae</taxon>
        <taxon>Pentapetalae</taxon>
        <taxon>rosids</taxon>
        <taxon>fabids</taxon>
        <taxon>Rosales</taxon>
        <taxon>Rosaceae</taxon>
        <taxon>Amygdaloideae</taxon>
        <taxon>Amygdaleae</taxon>
        <taxon>Prunus</taxon>
    </lineage>
</organism>
<dbReference type="PANTHER" id="PTHR10460:SF11">
    <property type="entry name" value="PROTEIN ABIL5-RELATED"/>
    <property type="match status" value="1"/>
</dbReference>
<keyword evidence="4" id="KW-1185">Reference proteome</keyword>
<evidence type="ECO:0000313" key="4">
    <source>
        <dbReference type="Proteomes" id="UP000250321"/>
    </source>
</evidence>
<dbReference type="Proteomes" id="UP000250321">
    <property type="component" value="Unassembled WGS sequence"/>
</dbReference>
<dbReference type="AlphaFoldDB" id="A0A314XUT7"/>
<name>A0A314XUT7_PRUYE</name>
<comment type="caution">
    <text evidence="3">The sequence shown here is derived from an EMBL/GenBank/DDBJ whole genome shotgun (WGS) entry which is preliminary data.</text>
</comment>
<comment type="function">
    <text evidence="2">Involved in regulation of actin and microtubule organization. Part of a WAVE complex that activates the Arp2/3 complex.</text>
</comment>
<comment type="similarity">
    <text evidence="1">Belongs to the ABI family.</text>
</comment>
<evidence type="ECO:0000256" key="2">
    <source>
        <dbReference type="ARBA" id="ARBA00025223"/>
    </source>
</evidence>
<protein>
    <recommendedName>
        <fullName evidence="5">Protein ABIL5</fullName>
    </recommendedName>
</protein>
<dbReference type="InterPro" id="IPR028457">
    <property type="entry name" value="ABI"/>
</dbReference>
<reference evidence="3 4" key="1">
    <citation type="submission" date="2018-02" db="EMBL/GenBank/DDBJ databases">
        <title>Draft genome of wild Prunus yedoensis var. nudiflora.</title>
        <authorList>
            <person name="Baek S."/>
            <person name="Kim J.-H."/>
            <person name="Choi K."/>
            <person name="Kim G.-B."/>
            <person name="Cho A."/>
            <person name="Jang H."/>
            <person name="Shin C.-H."/>
            <person name="Yu H.-J."/>
            <person name="Mun J.-H."/>
        </authorList>
    </citation>
    <scope>NUCLEOTIDE SEQUENCE [LARGE SCALE GENOMIC DNA]</scope>
    <source>
        <strain evidence="4">cv. Jeju island</strain>
        <tissue evidence="3">Leaf</tissue>
    </source>
</reference>
<evidence type="ECO:0008006" key="5">
    <source>
        <dbReference type="Google" id="ProtNLM"/>
    </source>
</evidence>
<sequence length="263" mass="30057">MEEIENSKPCSGQDSEAKSKPLDIVSFDKSLQELKDLRSQLHYAADYCESTFLNAKEKKVVMDNTKEYVCRAVVIVVDHLGCVSANLNGLISETNAFSETELRIDCLKQRFFLCEQYSHKLALPKVRWREILPRHNARFLSALRDAEKTSEDLRDPATPASRKTIDNHEFDKEAAMPLFLYTSSRKPSLSKGETNSALVPVRDGLSILSRGPNPTFHFQESRKMDASRNLARVMTSCHSLDELKEQYEKSRNQLYHIVDRISI</sequence>
<dbReference type="OrthoDB" id="2159336at2759"/>
<dbReference type="STRING" id="2094558.A0A314XUT7"/>
<gene>
    <name evidence="3" type="ORF">Pyn_02199</name>
</gene>
<evidence type="ECO:0000256" key="1">
    <source>
        <dbReference type="ARBA" id="ARBA00010020"/>
    </source>
</evidence>
<dbReference type="EMBL" id="PJQY01002091">
    <property type="protein sequence ID" value="PQP96539.1"/>
    <property type="molecule type" value="Genomic_DNA"/>
</dbReference>